<evidence type="ECO:0000256" key="3">
    <source>
        <dbReference type="SAM" id="Coils"/>
    </source>
</evidence>
<proteinExistence type="predicted"/>
<reference evidence="7" key="1">
    <citation type="submission" date="2020-01" db="EMBL/GenBank/DDBJ databases">
        <title>Insect and environment-associated Actinomycetes.</title>
        <authorList>
            <person name="Currrie C."/>
            <person name="Chevrette M."/>
            <person name="Carlson C."/>
            <person name="Stubbendieck R."/>
            <person name="Wendt-Pienkowski E."/>
        </authorList>
    </citation>
    <scope>NUCLEOTIDE SEQUENCE</scope>
    <source>
        <strain evidence="7">SID12501</strain>
    </source>
</reference>
<accession>A0A6B3C7Z4</accession>
<evidence type="ECO:0000256" key="2">
    <source>
        <dbReference type="ARBA" id="ARBA00023054"/>
    </source>
</evidence>
<evidence type="ECO:0000256" key="4">
    <source>
        <dbReference type="SAM" id="MobiDB-lite"/>
    </source>
</evidence>
<gene>
    <name evidence="7" type="ORF">G3I71_43850</name>
</gene>
<sequence>MADVLPESEREQEWEPDSSGATSGLVRRRRVLAMVAGGAALFAGGGVAASLYVKSPAQAVADTKAPEPDVLTAEVERRVLADTVVLRGTVRAGRTVTVTPSASTSGDGGGGGSVIASKLPYAAGDDVRAGKVVAEVSGRPVITLRGRVAAYRDLKPGSKGDDVTQLQRALADLGYSSGGDATGSFGTGTQDAVERLYADLGYDPRPASTGGEEAAAQAVESAKDSVRNAERMLEDAEAVEKPDTTQVKRAREDLADAREDLATARLQAGAMLPAAEVVFLPAFPARLDAVGAAVGEPVSGVLLTLSSGDLVVQGGAAADEKTLLRKGQKAQILSELTGKEFAGKVATVATTPTASGGQGSGSGSGSSGGSGGSAGDTATYAVVVVPDTALPRSLTGQNVRITVTSAATGGKVLVVPVAAVASGTDGRTTVTVLHGERRERVEVRTGATGDGYVQVTPVSEAGVSGSLDAGDPVVVGTSS</sequence>
<dbReference type="InterPro" id="IPR050465">
    <property type="entry name" value="UPF0194_transport"/>
</dbReference>
<keyword evidence="2 3" id="KW-0175">Coiled coil</keyword>
<dbReference type="InterPro" id="IPR036366">
    <property type="entry name" value="PGBDSf"/>
</dbReference>
<feature type="region of interest" description="Disordered" evidence="4">
    <location>
        <begin position="1"/>
        <end position="23"/>
    </location>
</feature>
<feature type="domain" description="Peptidoglycan binding-like" evidence="6">
    <location>
        <begin position="160"/>
        <end position="195"/>
    </location>
</feature>
<evidence type="ECO:0000256" key="1">
    <source>
        <dbReference type="ARBA" id="ARBA00004196"/>
    </source>
</evidence>
<dbReference type="PROSITE" id="PS51318">
    <property type="entry name" value="TAT"/>
    <property type="match status" value="1"/>
</dbReference>
<comment type="subcellular location">
    <subcellularLocation>
        <location evidence="1">Cell envelope</location>
    </subcellularLocation>
</comment>
<dbReference type="Gene3D" id="1.10.101.10">
    <property type="entry name" value="PGBD-like superfamily/PGBD"/>
    <property type="match status" value="1"/>
</dbReference>
<dbReference type="Pfam" id="PF01471">
    <property type="entry name" value="PG_binding_1"/>
    <property type="match status" value="1"/>
</dbReference>
<feature type="transmembrane region" description="Helical" evidence="5">
    <location>
        <begin position="31"/>
        <end position="53"/>
    </location>
</feature>
<dbReference type="RefSeq" id="WP_164324281.1">
    <property type="nucleotide sequence ID" value="NZ_JAAGLU010000077.1"/>
</dbReference>
<dbReference type="PANTHER" id="PTHR32347">
    <property type="entry name" value="EFFLUX SYSTEM COMPONENT YKNX-RELATED"/>
    <property type="match status" value="1"/>
</dbReference>
<evidence type="ECO:0000313" key="7">
    <source>
        <dbReference type="EMBL" id="NEC92536.1"/>
    </source>
</evidence>
<dbReference type="EMBL" id="JAAGLU010000077">
    <property type="protein sequence ID" value="NEC92536.1"/>
    <property type="molecule type" value="Genomic_DNA"/>
</dbReference>
<name>A0A6B3C7Z4_9ACTN</name>
<dbReference type="InterPro" id="IPR002477">
    <property type="entry name" value="Peptidoglycan-bd-like"/>
</dbReference>
<keyword evidence="5" id="KW-1133">Transmembrane helix</keyword>
<organism evidence="7">
    <name type="scientific">Streptomyces sp. SID12501</name>
    <dbReference type="NCBI Taxonomy" id="2706042"/>
    <lineage>
        <taxon>Bacteria</taxon>
        <taxon>Bacillati</taxon>
        <taxon>Actinomycetota</taxon>
        <taxon>Actinomycetes</taxon>
        <taxon>Kitasatosporales</taxon>
        <taxon>Streptomycetaceae</taxon>
        <taxon>Streptomyces</taxon>
    </lineage>
</organism>
<evidence type="ECO:0000256" key="5">
    <source>
        <dbReference type="SAM" id="Phobius"/>
    </source>
</evidence>
<protein>
    <submittedName>
        <fullName evidence="7">Peptidoglycan-binding protein</fullName>
    </submittedName>
</protein>
<dbReference type="AlphaFoldDB" id="A0A6B3C7Z4"/>
<comment type="caution">
    <text evidence="7">The sequence shown here is derived from an EMBL/GenBank/DDBJ whole genome shotgun (WGS) entry which is preliminary data.</text>
</comment>
<keyword evidence="5" id="KW-0812">Transmembrane</keyword>
<dbReference type="PANTHER" id="PTHR32347:SF23">
    <property type="entry name" value="BLL5650 PROTEIN"/>
    <property type="match status" value="1"/>
</dbReference>
<dbReference type="InterPro" id="IPR006311">
    <property type="entry name" value="TAT_signal"/>
</dbReference>
<feature type="region of interest" description="Disordered" evidence="4">
    <location>
        <begin position="351"/>
        <end position="373"/>
    </location>
</feature>
<feature type="coiled-coil region" evidence="3">
    <location>
        <begin position="219"/>
        <end position="267"/>
    </location>
</feature>
<feature type="compositionally biased region" description="Gly residues" evidence="4">
    <location>
        <begin position="356"/>
        <end position="373"/>
    </location>
</feature>
<evidence type="ECO:0000259" key="6">
    <source>
        <dbReference type="Pfam" id="PF01471"/>
    </source>
</evidence>
<dbReference type="GO" id="GO:0030313">
    <property type="term" value="C:cell envelope"/>
    <property type="evidence" value="ECO:0007669"/>
    <property type="project" value="UniProtKB-SubCell"/>
</dbReference>
<dbReference type="Gene3D" id="2.40.420.20">
    <property type="match status" value="1"/>
</dbReference>
<keyword evidence="5" id="KW-0472">Membrane</keyword>
<dbReference type="SUPFAM" id="SSF47090">
    <property type="entry name" value="PGBD-like"/>
    <property type="match status" value="1"/>
</dbReference>
<dbReference type="InterPro" id="IPR036365">
    <property type="entry name" value="PGBD-like_sf"/>
</dbReference>